<gene>
    <name evidence="1" type="ORF">G4L39_05680</name>
</gene>
<dbReference type="RefSeq" id="WP_165106598.1">
    <property type="nucleotide sequence ID" value="NZ_JAAKYA010000036.1"/>
</dbReference>
<name>A0A6M1RGY8_9BACT</name>
<dbReference type="CDD" id="cd01427">
    <property type="entry name" value="HAD_like"/>
    <property type="match status" value="1"/>
</dbReference>
<dbReference type="GO" id="GO:0016791">
    <property type="term" value="F:phosphatase activity"/>
    <property type="evidence" value="ECO:0007669"/>
    <property type="project" value="TreeGrafter"/>
</dbReference>
<dbReference type="Gene3D" id="3.40.50.1000">
    <property type="entry name" value="HAD superfamily/HAD-like"/>
    <property type="match status" value="2"/>
</dbReference>
<sequence length="260" mass="29044">MNDSRVELVSTDFDGTIFAEFEQPPLSPRFLDWIRRFQRAGGRWVINTGRDLGSLLEALARAGSPVWPDFLVLVEREVYIHEQGTYVEWAEWNRACHRAHNELFERVRPHVPELAAWVEERFQATVYADAWSPFCVVAAHAGDADAIEARARELCRRIPGLDYVRNDVYARFGHADYNKGTALTALARRLGLGPDRIFAAGDHYNDLPMLRPEVAGYLAAPANAVEAVQDAVRRAGGHVSSQPHGEGVVEALERLTNNGG</sequence>
<comment type="caution">
    <text evidence="1">The sequence shown here is derived from an EMBL/GenBank/DDBJ whole genome shotgun (WGS) entry which is preliminary data.</text>
</comment>
<dbReference type="InterPro" id="IPR036412">
    <property type="entry name" value="HAD-like_sf"/>
</dbReference>
<dbReference type="EMBL" id="JAAKYA010000036">
    <property type="protein sequence ID" value="NGO38886.1"/>
    <property type="molecule type" value="Genomic_DNA"/>
</dbReference>
<dbReference type="GO" id="GO:0000287">
    <property type="term" value="F:magnesium ion binding"/>
    <property type="evidence" value="ECO:0007669"/>
    <property type="project" value="TreeGrafter"/>
</dbReference>
<dbReference type="PANTHER" id="PTHR10000:SF8">
    <property type="entry name" value="HAD SUPERFAMILY HYDROLASE-LIKE, TYPE 3"/>
    <property type="match status" value="1"/>
</dbReference>
<proteinExistence type="predicted"/>
<dbReference type="SUPFAM" id="SSF56784">
    <property type="entry name" value="HAD-like"/>
    <property type="match status" value="1"/>
</dbReference>
<reference evidence="1 2" key="1">
    <citation type="submission" date="2020-02" db="EMBL/GenBank/DDBJ databases">
        <title>Draft genome sequence of Limisphaera ngatamarikiensis NGM72.4T, a thermophilic Verrucomicrobia grouped in subdivision 3.</title>
        <authorList>
            <person name="Carere C.R."/>
            <person name="Steen J."/>
            <person name="Hugenholtz P."/>
            <person name="Stott M.B."/>
        </authorList>
    </citation>
    <scope>NUCLEOTIDE SEQUENCE [LARGE SCALE GENOMIC DNA]</scope>
    <source>
        <strain evidence="1 2">NGM72.4</strain>
    </source>
</reference>
<dbReference type="AlphaFoldDB" id="A0A6M1RGY8"/>
<evidence type="ECO:0000313" key="1">
    <source>
        <dbReference type="EMBL" id="NGO38886.1"/>
    </source>
</evidence>
<keyword evidence="2" id="KW-1185">Reference proteome</keyword>
<evidence type="ECO:0000313" key="2">
    <source>
        <dbReference type="Proteomes" id="UP000477311"/>
    </source>
</evidence>
<organism evidence="1 2">
    <name type="scientific">Limisphaera ngatamarikiensis</name>
    <dbReference type="NCBI Taxonomy" id="1324935"/>
    <lineage>
        <taxon>Bacteria</taxon>
        <taxon>Pseudomonadati</taxon>
        <taxon>Verrucomicrobiota</taxon>
        <taxon>Verrucomicrobiia</taxon>
        <taxon>Limisphaerales</taxon>
        <taxon>Limisphaeraceae</taxon>
        <taxon>Limisphaera</taxon>
    </lineage>
</organism>
<dbReference type="Pfam" id="PF08282">
    <property type="entry name" value="Hydrolase_3"/>
    <property type="match status" value="1"/>
</dbReference>
<dbReference type="Proteomes" id="UP000477311">
    <property type="component" value="Unassembled WGS sequence"/>
</dbReference>
<dbReference type="InterPro" id="IPR023214">
    <property type="entry name" value="HAD_sf"/>
</dbReference>
<accession>A0A6M1RGY8</accession>
<protein>
    <submittedName>
        <fullName evidence="1">HAD family phosphatase</fullName>
    </submittedName>
</protein>
<dbReference type="PANTHER" id="PTHR10000">
    <property type="entry name" value="PHOSPHOSERINE PHOSPHATASE"/>
    <property type="match status" value="1"/>
</dbReference>
<dbReference type="GO" id="GO:0005829">
    <property type="term" value="C:cytosol"/>
    <property type="evidence" value="ECO:0007669"/>
    <property type="project" value="TreeGrafter"/>
</dbReference>